<dbReference type="InterPro" id="IPR002347">
    <property type="entry name" value="SDR_fam"/>
</dbReference>
<gene>
    <name evidence="4" type="ORF">J2S49_001301</name>
</gene>
<dbReference type="PANTHER" id="PTHR43618:SF13">
    <property type="entry name" value="CHAIN DEHYDROGENASE, PUTATIVE (AFU_ORTHOLOGUE AFUA_1G17650)-RELATED"/>
    <property type="match status" value="1"/>
</dbReference>
<protein>
    <submittedName>
        <fullName evidence="4">3-oxoacyl-[acyl-carrier protein] reductase</fullName>
        <ecNumber evidence="4">1.1.1.100</ecNumber>
    </submittedName>
</protein>
<dbReference type="InterPro" id="IPR052178">
    <property type="entry name" value="Sec_Metab_Biosynth_SDR"/>
</dbReference>
<keyword evidence="3 4" id="KW-0560">Oxidoreductase</keyword>
<dbReference type="PANTHER" id="PTHR43618">
    <property type="entry name" value="7-ALPHA-HYDROXYSTEROID DEHYDROGENASE"/>
    <property type="match status" value="1"/>
</dbReference>
<reference evidence="4 5" key="1">
    <citation type="submission" date="2023-07" db="EMBL/GenBank/DDBJ databases">
        <title>Sequencing the genomes of 1000 actinobacteria strains.</title>
        <authorList>
            <person name="Klenk H.-P."/>
        </authorList>
    </citation>
    <scope>NUCLEOTIDE SEQUENCE [LARGE SCALE GENOMIC DNA]</scope>
    <source>
        <strain evidence="4 5">DSM 102162</strain>
    </source>
</reference>
<dbReference type="RefSeq" id="WP_278059050.1">
    <property type="nucleotide sequence ID" value="NZ_CP121247.1"/>
</dbReference>
<dbReference type="SUPFAM" id="SSF51735">
    <property type="entry name" value="NAD(P)-binding Rossmann-fold domains"/>
    <property type="match status" value="1"/>
</dbReference>
<evidence type="ECO:0000313" key="5">
    <source>
        <dbReference type="Proteomes" id="UP001235966"/>
    </source>
</evidence>
<keyword evidence="5" id="KW-1185">Reference proteome</keyword>
<dbReference type="Pfam" id="PF13561">
    <property type="entry name" value="adh_short_C2"/>
    <property type="match status" value="1"/>
</dbReference>
<dbReference type="CDD" id="cd05233">
    <property type="entry name" value="SDR_c"/>
    <property type="match status" value="1"/>
</dbReference>
<comment type="caution">
    <text evidence="4">The sequence shown here is derived from an EMBL/GenBank/DDBJ whole genome shotgun (WGS) entry which is preliminary data.</text>
</comment>
<dbReference type="Gene3D" id="3.40.50.720">
    <property type="entry name" value="NAD(P)-binding Rossmann-like Domain"/>
    <property type="match status" value="1"/>
</dbReference>
<evidence type="ECO:0000256" key="1">
    <source>
        <dbReference type="ARBA" id="ARBA00006484"/>
    </source>
</evidence>
<dbReference type="InterPro" id="IPR036291">
    <property type="entry name" value="NAD(P)-bd_dom_sf"/>
</dbReference>
<dbReference type="EC" id="1.1.1.100" evidence="4"/>
<keyword evidence="2" id="KW-0521">NADP</keyword>
<name>A0ABT9NCJ8_9ACTO</name>
<comment type="similarity">
    <text evidence="1">Belongs to the short-chain dehydrogenases/reductases (SDR) family.</text>
</comment>
<dbReference type="Proteomes" id="UP001235966">
    <property type="component" value="Unassembled WGS sequence"/>
</dbReference>
<evidence type="ECO:0000313" key="4">
    <source>
        <dbReference type="EMBL" id="MDP9801225.1"/>
    </source>
</evidence>
<organism evidence="4 5">
    <name type="scientific">Arcanobacterium wilhelmae</name>
    <dbReference type="NCBI Taxonomy" id="1803177"/>
    <lineage>
        <taxon>Bacteria</taxon>
        <taxon>Bacillati</taxon>
        <taxon>Actinomycetota</taxon>
        <taxon>Actinomycetes</taxon>
        <taxon>Actinomycetales</taxon>
        <taxon>Actinomycetaceae</taxon>
        <taxon>Arcanobacterium</taxon>
    </lineage>
</organism>
<sequence>MEYALVTGGSKGIGYAVARMLASRGYSLLVTYGHDVARAMESKTLLEEAGSPSVEMFEVDQTSPTAANDLVGLIGGRVSELCAVVLNAGVTLRENFGQIDPKHWEDVFAANIHFPTFFLQEIAPQLPKGASVVFTGSLMGVHPHGTSLAYGVTKSATHALVKNLVKFLSPFGVRVNGVAPGFVDTEWQKDKPAEIRASIESKTALGRFCTPEEVAGAYAFLLENPYMNGEILVIDGGYSYK</sequence>
<accession>A0ABT9NCJ8</accession>
<dbReference type="EMBL" id="JAUSQW010000001">
    <property type="protein sequence ID" value="MDP9801225.1"/>
    <property type="molecule type" value="Genomic_DNA"/>
</dbReference>
<dbReference type="GO" id="GO:0004316">
    <property type="term" value="F:3-oxoacyl-[acyl-carrier-protein] reductase (NADPH) activity"/>
    <property type="evidence" value="ECO:0007669"/>
    <property type="project" value="UniProtKB-EC"/>
</dbReference>
<proteinExistence type="inferred from homology"/>
<evidence type="ECO:0000256" key="3">
    <source>
        <dbReference type="ARBA" id="ARBA00023002"/>
    </source>
</evidence>
<dbReference type="PRINTS" id="PR00081">
    <property type="entry name" value="GDHRDH"/>
</dbReference>
<evidence type="ECO:0000256" key="2">
    <source>
        <dbReference type="ARBA" id="ARBA00022857"/>
    </source>
</evidence>